<keyword evidence="8" id="KW-1185">Reference proteome</keyword>
<dbReference type="PANTHER" id="PTHR30521">
    <property type="entry name" value="DEFERROCHELATASE/PEROXIDASE"/>
    <property type="match status" value="1"/>
</dbReference>
<proteinExistence type="predicted"/>
<dbReference type="EMBL" id="SMLK01000003">
    <property type="protein sequence ID" value="TFZ02072.1"/>
    <property type="molecule type" value="Genomic_DNA"/>
</dbReference>
<dbReference type="GO" id="GO:0020037">
    <property type="term" value="F:heme binding"/>
    <property type="evidence" value="ECO:0007669"/>
    <property type="project" value="InterPro"/>
</dbReference>
<dbReference type="InterPro" id="IPR006314">
    <property type="entry name" value="Dyp_peroxidase"/>
</dbReference>
<dbReference type="GO" id="GO:0005829">
    <property type="term" value="C:cytosol"/>
    <property type="evidence" value="ECO:0007669"/>
    <property type="project" value="TreeGrafter"/>
</dbReference>
<keyword evidence="5" id="KW-0408">Iron</keyword>
<comment type="cofactor">
    <cofactor evidence="1">
        <name>heme b</name>
        <dbReference type="ChEBI" id="CHEBI:60344"/>
    </cofactor>
</comment>
<dbReference type="GO" id="GO:0046872">
    <property type="term" value="F:metal ion binding"/>
    <property type="evidence" value="ECO:0007669"/>
    <property type="project" value="UniProtKB-KW"/>
</dbReference>
<protein>
    <submittedName>
        <fullName evidence="7">Dyp-type peroxidase</fullName>
    </submittedName>
</protein>
<sequence length="307" mass="33702">MADDSQLYQPGILEGVPRVARYVQFTLAGERQPARALKDAMTRISPLVNGRDVVIGLAPALVKALGGEVPGLHEFPELGGSVKVPVTPGTLWCWVRGDDLGDLLHVTRKLQKALAPVFTLRHVTDAFRHRHDGVTGFGRDLTGFEDGTENPKDGEAIEAAFAHGQGEGLDGASFVAVQQWVHDLDAFDAMPEEHQNHAIGRRLSDNEEIEDAPESAHVKRTAQESFDPEAFVLRRSMPWLASTQAGLMFVAFGKSFDAFEAQMRRMAGLDDGIVDGVFKLSRPVSGSYYWCPPMRGGQLDLRRLGFR</sequence>
<dbReference type="GO" id="GO:0004601">
    <property type="term" value="F:peroxidase activity"/>
    <property type="evidence" value="ECO:0007669"/>
    <property type="project" value="UniProtKB-KW"/>
</dbReference>
<gene>
    <name evidence="7" type="ORF">EZ216_12920</name>
</gene>
<organism evidence="7 8">
    <name type="scientific">Ramlibacter humi</name>
    <dbReference type="NCBI Taxonomy" id="2530451"/>
    <lineage>
        <taxon>Bacteria</taxon>
        <taxon>Pseudomonadati</taxon>
        <taxon>Pseudomonadota</taxon>
        <taxon>Betaproteobacteria</taxon>
        <taxon>Burkholderiales</taxon>
        <taxon>Comamonadaceae</taxon>
        <taxon>Ramlibacter</taxon>
    </lineage>
</organism>
<name>A0A4Z0BTJ6_9BURK</name>
<keyword evidence="2 7" id="KW-0575">Peroxidase</keyword>
<comment type="caution">
    <text evidence="7">The sequence shown here is derived from an EMBL/GenBank/DDBJ whole genome shotgun (WGS) entry which is preliminary data.</text>
</comment>
<evidence type="ECO:0000313" key="8">
    <source>
        <dbReference type="Proteomes" id="UP000297839"/>
    </source>
</evidence>
<dbReference type="InterPro" id="IPR048328">
    <property type="entry name" value="Dyp_perox_C"/>
</dbReference>
<keyword evidence="3" id="KW-0479">Metal-binding</keyword>
<evidence type="ECO:0000256" key="2">
    <source>
        <dbReference type="ARBA" id="ARBA00022559"/>
    </source>
</evidence>
<dbReference type="Proteomes" id="UP000297839">
    <property type="component" value="Unassembled WGS sequence"/>
</dbReference>
<evidence type="ECO:0000256" key="1">
    <source>
        <dbReference type="ARBA" id="ARBA00001970"/>
    </source>
</evidence>
<dbReference type="RefSeq" id="WP_135250171.1">
    <property type="nucleotide sequence ID" value="NZ_SMLK01000003.1"/>
</dbReference>
<evidence type="ECO:0000256" key="4">
    <source>
        <dbReference type="ARBA" id="ARBA00023002"/>
    </source>
</evidence>
<dbReference type="Pfam" id="PF20628">
    <property type="entry name" value="Dyp_perox_C"/>
    <property type="match status" value="1"/>
</dbReference>
<dbReference type="NCBIfam" id="TIGR01413">
    <property type="entry name" value="Dyp_perox_fam"/>
    <property type="match status" value="1"/>
</dbReference>
<dbReference type="PROSITE" id="PS51404">
    <property type="entry name" value="DYP_PEROXIDASE"/>
    <property type="match status" value="1"/>
</dbReference>
<dbReference type="SUPFAM" id="SSF54909">
    <property type="entry name" value="Dimeric alpha+beta barrel"/>
    <property type="match status" value="1"/>
</dbReference>
<dbReference type="PANTHER" id="PTHR30521:SF0">
    <property type="entry name" value="DYP-TYPE PEROXIDASE FAMILY PROTEIN"/>
    <property type="match status" value="1"/>
</dbReference>
<accession>A0A4Z0BTJ6</accession>
<evidence type="ECO:0000256" key="5">
    <source>
        <dbReference type="ARBA" id="ARBA00023004"/>
    </source>
</evidence>
<feature type="domain" description="Dyp-type peroxidase C-terminal" evidence="6">
    <location>
        <begin position="139"/>
        <end position="294"/>
    </location>
</feature>
<reference evidence="7 8" key="1">
    <citation type="submission" date="2019-03" db="EMBL/GenBank/DDBJ databases">
        <title>Ramlibacter sp. 18x22-1, whole genome shotgun sequence.</title>
        <authorList>
            <person name="Zhang X."/>
            <person name="Feng G."/>
            <person name="Zhu H."/>
        </authorList>
    </citation>
    <scope>NUCLEOTIDE SEQUENCE [LARGE SCALE GENOMIC DNA]</scope>
    <source>
        <strain evidence="7 8">18x22-1</strain>
    </source>
</reference>
<keyword evidence="4" id="KW-0560">Oxidoreductase</keyword>
<dbReference type="AlphaFoldDB" id="A0A4Z0BTJ6"/>
<dbReference type="InterPro" id="IPR011008">
    <property type="entry name" value="Dimeric_a/b-barrel"/>
</dbReference>
<dbReference type="OrthoDB" id="3251355at2"/>
<evidence type="ECO:0000256" key="3">
    <source>
        <dbReference type="ARBA" id="ARBA00022723"/>
    </source>
</evidence>
<evidence type="ECO:0000313" key="7">
    <source>
        <dbReference type="EMBL" id="TFZ02072.1"/>
    </source>
</evidence>
<evidence type="ECO:0000259" key="6">
    <source>
        <dbReference type="Pfam" id="PF20628"/>
    </source>
</evidence>